<evidence type="ECO:0000313" key="1">
    <source>
        <dbReference type="EMBL" id="REI40674.1"/>
    </source>
</evidence>
<name>A0ABX9KFS9_9FUSO</name>
<reference evidence="1 2" key="1">
    <citation type="submission" date="2018-08" db="EMBL/GenBank/DDBJ databases">
        <title>Draft genome sequence of Psychrilyobacter sp. strain SD5 isolated from Black Sea water.</title>
        <authorList>
            <person name="Yadav S."/>
            <person name="Villanueva L."/>
            <person name="Damste J.S.S."/>
        </authorList>
    </citation>
    <scope>NUCLEOTIDE SEQUENCE [LARGE SCALE GENOMIC DNA]</scope>
    <source>
        <strain evidence="1 2">SD5</strain>
    </source>
</reference>
<gene>
    <name evidence="1" type="ORF">DYH56_10240</name>
</gene>
<protein>
    <submittedName>
        <fullName evidence="1">Uncharacterized protein</fullName>
    </submittedName>
</protein>
<proteinExistence type="predicted"/>
<dbReference type="RefSeq" id="WP_114642773.1">
    <property type="nucleotide sequence ID" value="NZ_JAACIO010000025.1"/>
</dbReference>
<sequence>MSKHYHEKFIAYIKHLLHIEKHSMENISKKTGIPMDDLKKYHEEDDIANKFEYEKLMDAFDPDKKKEECEKKEPECECEEKETECEEKKECECEKKEPE</sequence>
<dbReference type="EMBL" id="QUAJ01000017">
    <property type="protein sequence ID" value="REI40674.1"/>
    <property type="molecule type" value="Genomic_DNA"/>
</dbReference>
<comment type="caution">
    <text evidence="1">The sequence shown here is derived from an EMBL/GenBank/DDBJ whole genome shotgun (WGS) entry which is preliminary data.</text>
</comment>
<dbReference type="Proteomes" id="UP000263486">
    <property type="component" value="Unassembled WGS sequence"/>
</dbReference>
<keyword evidence="2" id="KW-1185">Reference proteome</keyword>
<evidence type="ECO:0000313" key="2">
    <source>
        <dbReference type="Proteomes" id="UP000263486"/>
    </source>
</evidence>
<organism evidence="1 2">
    <name type="scientific">Psychrilyobacter piezotolerans</name>
    <dbReference type="NCBI Taxonomy" id="2293438"/>
    <lineage>
        <taxon>Bacteria</taxon>
        <taxon>Fusobacteriati</taxon>
        <taxon>Fusobacteriota</taxon>
        <taxon>Fusobacteriia</taxon>
        <taxon>Fusobacteriales</taxon>
        <taxon>Fusobacteriaceae</taxon>
        <taxon>Psychrilyobacter</taxon>
    </lineage>
</organism>
<accession>A0ABX9KFS9</accession>